<keyword evidence="2" id="KW-1185">Reference proteome</keyword>
<reference evidence="1 2" key="2">
    <citation type="journal article" date="2022" name="Mol. Ecol. Resour.">
        <title>The genomes of chicory, endive, great burdock and yacon provide insights into Asteraceae paleo-polyploidization history and plant inulin production.</title>
        <authorList>
            <person name="Fan W."/>
            <person name="Wang S."/>
            <person name="Wang H."/>
            <person name="Wang A."/>
            <person name="Jiang F."/>
            <person name="Liu H."/>
            <person name="Zhao H."/>
            <person name="Xu D."/>
            <person name="Zhang Y."/>
        </authorList>
    </citation>
    <scope>NUCLEOTIDE SEQUENCE [LARGE SCALE GENOMIC DNA]</scope>
    <source>
        <strain evidence="2">cv. Yunnan</strain>
        <tissue evidence="1">Leaves</tissue>
    </source>
</reference>
<protein>
    <submittedName>
        <fullName evidence="1">Uncharacterized protein</fullName>
    </submittedName>
</protein>
<name>A0ACB9IDT6_9ASTR</name>
<sequence length="70" mass="7701">MNLRRDDLKAIVVTGAKGRFSGAFDINAFGGLQEGLLVSISRSVQLILVVVHSWYCMEQEAHLKRAAKGK</sequence>
<dbReference type="EMBL" id="CM042025">
    <property type="protein sequence ID" value="KAI3805941.1"/>
    <property type="molecule type" value="Genomic_DNA"/>
</dbReference>
<accession>A0ACB9IDT6</accession>
<dbReference type="Proteomes" id="UP001056120">
    <property type="component" value="Linkage Group LG08"/>
</dbReference>
<reference evidence="2" key="1">
    <citation type="journal article" date="2022" name="Mol. Ecol. Resour.">
        <title>The genomes of chicory, endive, great burdock and yacon provide insights into Asteraceae palaeo-polyploidization history and plant inulin production.</title>
        <authorList>
            <person name="Fan W."/>
            <person name="Wang S."/>
            <person name="Wang H."/>
            <person name="Wang A."/>
            <person name="Jiang F."/>
            <person name="Liu H."/>
            <person name="Zhao H."/>
            <person name="Xu D."/>
            <person name="Zhang Y."/>
        </authorList>
    </citation>
    <scope>NUCLEOTIDE SEQUENCE [LARGE SCALE GENOMIC DNA]</scope>
    <source>
        <strain evidence="2">cv. Yunnan</strain>
    </source>
</reference>
<gene>
    <name evidence="1" type="ORF">L1987_21829</name>
</gene>
<proteinExistence type="predicted"/>
<comment type="caution">
    <text evidence="1">The sequence shown here is derived from an EMBL/GenBank/DDBJ whole genome shotgun (WGS) entry which is preliminary data.</text>
</comment>
<evidence type="ECO:0000313" key="1">
    <source>
        <dbReference type="EMBL" id="KAI3805941.1"/>
    </source>
</evidence>
<organism evidence="1 2">
    <name type="scientific">Smallanthus sonchifolius</name>
    <dbReference type="NCBI Taxonomy" id="185202"/>
    <lineage>
        <taxon>Eukaryota</taxon>
        <taxon>Viridiplantae</taxon>
        <taxon>Streptophyta</taxon>
        <taxon>Embryophyta</taxon>
        <taxon>Tracheophyta</taxon>
        <taxon>Spermatophyta</taxon>
        <taxon>Magnoliopsida</taxon>
        <taxon>eudicotyledons</taxon>
        <taxon>Gunneridae</taxon>
        <taxon>Pentapetalae</taxon>
        <taxon>asterids</taxon>
        <taxon>campanulids</taxon>
        <taxon>Asterales</taxon>
        <taxon>Asteraceae</taxon>
        <taxon>Asteroideae</taxon>
        <taxon>Heliantheae alliance</taxon>
        <taxon>Millerieae</taxon>
        <taxon>Smallanthus</taxon>
    </lineage>
</organism>
<evidence type="ECO:0000313" key="2">
    <source>
        <dbReference type="Proteomes" id="UP001056120"/>
    </source>
</evidence>